<feature type="region of interest" description="Disordered" evidence="2">
    <location>
        <begin position="1"/>
        <end position="170"/>
    </location>
</feature>
<feature type="compositionally biased region" description="Polar residues" evidence="2">
    <location>
        <begin position="8"/>
        <end position="18"/>
    </location>
</feature>
<feature type="region of interest" description="Disordered" evidence="2">
    <location>
        <begin position="700"/>
        <end position="726"/>
    </location>
</feature>
<comment type="caution">
    <text evidence="3">The sequence shown here is derived from an EMBL/GenBank/DDBJ whole genome shotgun (WGS) entry which is preliminary data.</text>
</comment>
<evidence type="ECO:0000256" key="1">
    <source>
        <dbReference type="SAM" id="Coils"/>
    </source>
</evidence>
<protein>
    <submittedName>
        <fullName evidence="3">Uncharacterized protein</fullName>
    </submittedName>
</protein>
<feature type="compositionally biased region" description="Polar residues" evidence="2">
    <location>
        <begin position="61"/>
        <end position="82"/>
    </location>
</feature>
<feature type="compositionally biased region" description="Basic residues" evidence="2">
    <location>
        <begin position="50"/>
        <end position="60"/>
    </location>
</feature>
<keyword evidence="4" id="KW-1185">Reference proteome</keyword>
<evidence type="ECO:0000256" key="2">
    <source>
        <dbReference type="SAM" id="MobiDB-lite"/>
    </source>
</evidence>
<accession>A0ABQ9XIG3</accession>
<feature type="region of interest" description="Disordered" evidence="2">
    <location>
        <begin position="592"/>
        <end position="636"/>
    </location>
</feature>
<organism evidence="3 4">
    <name type="scientific">Blattamonas nauphoetae</name>
    <dbReference type="NCBI Taxonomy" id="2049346"/>
    <lineage>
        <taxon>Eukaryota</taxon>
        <taxon>Metamonada</taxon>
        <taxon>Preaxostyla</taxon>
        <taxon>Oxymonadida</taxon>
        <taxon>Blattamonas</taxon>
    </lineage>
</organism>
<feature type="compositionally biased region" description="Basic and acidic residues" evidence="2">
    <location>
        <begin position="395"/>
        <end position="405"/>
    </location>
</feature>
<proteinExistence type="predicted"/>
<feature type="compositionally biased region" description="Polar residues" evidence="2">
    <location>
        <begin position="32"/>
        <end position="43"/>
    </location>
</feature>
<dbReference type="Proteomes" id="UP001281761">
    <property type="component" value="Unassembled WGS sequence"/>
</dbReference>
<evidence type="ECO:0000313" key="3">
    <source>
        <dbReference type="EMBL" id="KAK2951000.1"/>
    </source>
</evidence>
<sequence length="726" mass="82098">MSSKEKTTASAKLSGSMQPSPSAPKLPKKKGQTNMKRSNSESGIDNPKSVKTKTKGKKSKLSQNSTAVSETDTLYSGRTNVDTEMENGFNDTQKMSHASLAETVFTDTARSHVESLESSRPASKAGEKPESKKKKKTKSKQVEPSDAPVPETPKAEKKKAYATNSIPTLDDLERQLDTTLLPQTTNRSAAFLVPQRPSTYTYPLVDVESITVNEIEIAEEVNRYKQRKNRKMNKRPNHQLPISVQEQNEIAAYCLEKKQIIALTPDFISPDTPTELEILAETPRIREMKNMRECRMKYSQCELDDVDLEDAKLLATRRKRMLRKYKESMLDELTPAELKREEEEVKKMKQKKLGAPLPLDQIPLQPIETELARVRGRKRKEAERKKAGLQASGEEASRAEESIKNEKRKRLGMAEGDPVELTPEEQKECIERVIKHKQALRRRAEIDEEEQIVREQVREYELAHAIEEGLRKRFSPTSAVTSPLISGLPSDVLFQFNELVESLWSLESEIREEEERYEKERREVKRRGEGEEQLEAHRTTNIARWKSRRLQIVTDLKSLLVSNNIHPSSVLPPSLLTTSSPLLFTDEEIMKKEQQREAERKERMKKKGGSSGLTGAQSSVRMVDGKGKKGPSFVAPSKTMLNMEDLADSSESLCPSQSAPAFAEYYALFDRRPQVPSSFYLSTAQNFAGAKLPTLAEREEFEGEGEETAFKTELTSAPDEIPPDDV</sequence>
<name>A0ABQ9XIG3_9EUKA</name>
<dbReference type="EMBL" id="JARBJD010000126">
    <property type="protein sequence ID" value="KAK2951000.1"/>
    <property type="molecule type" value="Genomic_DNA"/>
</dbReference>
<feature type="compositionally biased region" description="Basic and acidic residues" evidence="2">
    <location>
        <begin position="592"/>
        <end position="602"/>
    </location>
</feature>
<feature type="coiled-coil region" evidence="1">
    <location>
        <begin position="496"/>
        <end position="527"/>
    </location>
</feature>
<reference evidence="3 4" key="1">
    <citation type="journal article" date="2022" name="bioRxiv">
        <title>Genomics of Preaxostyla Flagellates Illuminates Evolutionary Transitions and the Path Towards Mitochondrial Loss.</title>
        <authorList>
            <person name="Novak L.V.F."/>
            <person name="Treitli S.C."/>
            <person name="Pyrih J."/>
            <person name="Halakuc P."/>
            <person name="Pipaliya S.V."/>
            <person name="Vacek V."/>
            <person name="Brzon O."/>
            <person name="Soukal P."/>
            <person name="Eme L."/>
            <person name="Dacks J.B."/>
            <person name="Karnkowska A."/>
            <person name="Elias M."/>
            <person name="Hampl V."/>
        </authorList>
    </citation>
    <scope>NUCLEOTIDE SEQUENCE [LARGE SCALE GENOMIC DNA]</scope>
    <source>
        <strain evidence="3">NAU3</strain>
        <tissue evidence="3">Gut</tissue>
    </source>
</reference>
<evidence type="ECO:0000313" key="4">
    <source>
        <dbReference type="Proteomes" id="UP001281761"/>
    </source>
</evidence>
<gene>
    <name evidence="3" type="ORF">BLNAU_14078</name>
</gene>
<feature type="region of interest" description="Disordered" evidence="2">
    <location>
        <begin position="375"/>
        <end position="405"/>
    </location>
</feature>
<keyword evidence="1" id="KW-0175">Coiled coil</keyword>